<dbReference type="PANTHER" id="PTHR46041">
    <property type="entry name" value="MITOCHONDRIAL INNER MEMBRANE PROTEASE SUBUNIT 2"/>
    <property type="match status" value="1"/>
</dbReference>
<feature type="domain" description="Peptidase S26" evidence="12">
    <location>
        <begin position="45"/>
        <end position="123"/>
    </location>
</feature>
<dbReference type="Gene3D" id="2.10.109.10">
    <property type="entry name" value="Umud Fragment, subunit A"/>
    <property type="match status" value="1"/>
</dbReference>
<dbReference type="PRINTS" id="PR00727">
    <property type="entry name" value="LEADERPTASE"/>
</dbReference>
<dbReference type="InterPro" id="IPR000223">
    <property type="entry name" value="Pept_S26A_signal_pept_1"/>
</dbReference>
<evidence type="ECO:0000259" key="12">
    <source>
        <dbReference type="Pfam" id="PF10502"/>
    </source>
</evidence>
<dbReference type="CDD" id="cd06530">
    <property type="entry name" value="S26_SPase_I"/>
    <property type="match status" value="1"/>
</dbReference>
<keyword evidence="14" id="KW-1185">Reference proteome</keyword>
<keyword evidence="9" id="KW-0496">Mitochondrion</keyword>
<dbReference type="Proteomes" id="UP000518752">
    <property type="component" value="Unassembled WGS sequence"/>
</dbReference>
<keyword evidence="10" id="KW-0472">Membrane</keyword>
<dbReference type="InterPro" id="IPR037730">
    <property type="entry name" value="IMP2"/>
</dbReference>
<evidence type="ECO:0000256" key="9">
    <source>
        <dbReference type="ARBA" id="ARBA00023128"/>
    </source>
</evidence>
<keyword evidence="8" id="KW-1133">Transmembrane helix</keyword>
<dbReference type="EMBL" id="JAACJN010000001">
    <property type="protein sequence ID" value="KAF5393648.1"/>
    <property type="molecule type" value="Genomic_DNA"/>
</dbReference>
<dbReference type="InterPro" id="IPR019533">
    <property type="entry name" value="Peptidase_S26"/>
</dbReference>
<accession>A0A8H5I1Y2</accession>
<evidence type="ECO:0000256" key="5">
    <source>
        <dbReference type="ARBA" id="ARBA00022692"/>
    </source>
</evidence>
<evidence type="ECO:0000256" key="2">
    <source>
        <dbReference type="ARBA" id="ARBA00007066"/>
    </source>
</evidence>
<dbReference type="GO" id="GO:0042720">
    <property type="term" value="C:mitochondrial inner membrane peptidase complex"/>
    <property type="evidence" value="ECO:0007669"/>
    <property type="project" value="InterPro"/>
</dbReference>
<evidence type="ECO:0000256" key="11">
    <source>
        <dbReference type="PIRSR" id="PIRSR600223-1"/>
    </source>
</evidence>
<evidence type="ECO:0000256" key="1">
    <source>
        <dbReference type="ARBA" id="ARBA00004434"/>
    </source>
</evidence>
<dbReference type="GO" id="GO:0006465">
    <property type="term" value="P:signal peptide processing"/>
    <property type="evidence" value="ECO:0007669"/>
    <property type="project" value="InterPro"/>
</dbReference>
<keyword evidence="6" id="KW-0999">Mitochondrion inner membrane</keyword>
<dbReference type="GO" id="GO:0004252">
    <property type="term" value="F:serine-type endopeptidase activity"/>
    <property type="evidence" value="ECO:0007669"/>
    <property type="project" value="InterPro"/>
</dbReference>
<evidence type="ECO:0000256" key="6">
    <source>
        <dbReference type="ARBA" id="ARBA00022792"/>
    </source>
</evidence>
<sequence>MCIRLIVQRQFSANSTKHVHMRPFSGPKVKWATPGIFHCAYWLPSAFVASYYFVKLQIVSGRSMQPTLNPESSLWRDVGLFDRFAIHSKMDFRRDDIVTLHSPEDRGRVLVKRIIALAGDQVKTLPPYPDPEVVVPQGHAWVEGDEPFHSDDSNRFGPVPLALIESRLIAVVWPPPRFGYLFRGDNDGISKPKRNSVRYRTAMAELDRQRWRNNRVTPDQDCGK</sequence>
<comment type="similarity">
    <text evidence="2">Belongs to the peptidase S26 family. IMP2 subfamily.</text>
</comment>
<evidence type="ECO:0000256" key="7">
    <source>
        <dbReference type="ARBA" id="ARBA00022801"/>
    </source>
</evidence>
<dbReference type="AlphaFoldDB" id="A0A8H5I1Y2"/>
<organism evidence="13 14">
    <name type="scientific">Collybiopsis confluens</name>
    <dbReference type="NCBI Taxonomy" id="2823264"/>
    <lineage>
        <taxon>Eukaryota</taxon>
        <taxon>Fungi</taxon>
        <taxon>Dikarya</taxon>
        <taxon>Basidiomycota</taxon>
        <taxon>Agaricomycotina</taxon>
        <taxon>Agaricomycetes</taxon>
        <taxon>Agaricomycetidae</taxon>
        <taxon>Agaricales</taxon>
        <taxon>Marasmiineae</taxon>
        <taxon>Omphalotaceae</taxon>
        <taxon>Collybiopsis</taxon>
    </lineage>
</organism>
<proteinExistence type="inferred from homology"/>
<dbReference type="SUPFAM" id="SSF51306">
    <property type="entry name" value="LexA/Signal peptidase"/>
    <property type="match status" value="1"/>
</dbReference>
<comment type="subcellular location">
    <subcellularLocation>
        <location evidence="1">Mitochondrion inner membrane</location>
        <topology evidence="1">Single-pass membrane protein</topology>
    </subcellularLocation>
</comment>
<reference evidence="13 14" key="1">
    <citation type="journal article" date="2020" name="ISME J.">
        <title>Uncovering the hidden diversity of litter-decomposition mechanisms in mushroom-forming fungi.</title>
        <authorList>
            <person name="Floudas D."/>
            <person name="Bentzer J."/>
            <person name="Ahren D."/>
            <person name="Johansson T."/>
            <person name="Persson P."/>
            <person name="Tunlid A."/>
        </authorList>
    </citation>
    <scope>NUCLEOTIDE SEQUENCE [LARGE SCALE GENOMIC DNA]</scope>
    <source>
        <strain evidence="13 14">CBS 406.79</strain>
    </source>
</reference>
<comment type="caution">
    <text evidence="13">The sequence shown here is derived from an EMBL/GenBank/DDBJ whole genome shotgun (WGS) entry which is preliminary data.</text>
</comment>
<keyword evidence="7" id="KW-0378">Hydrolase</keyword>
<dbReference type="PANTHER" id="PTHR46041:SF2">
    <property type="entry name" value="MITOCHONDRIAL INNER MEMBRANE PROTEASE SUBUNIT 2"/>
    <property type="match status" value="1"/>
</dbReference>
<evidence type="ECO:0000313" key="13">
    <source>
        <dbReference type="EMBL" id="KAF5393648.1"/>
    </source>
</evidence>
<dbReference type="Pfam" id="PF10502">
    <property type="entry name" value="Peptidase_S26"/>
    <property type="match status" value="1"/>
</dbReference>
<protein>
    <recommendedName>
        <fullName evidence="3">Mitochondrial inner membrane protease subunit 2</fullName>
    </recommendedName>
</protein>
<evidence type="ECO:0000313" key="14">
    <source>
        <dbReference type="Proteomes" id="UP000518752"/>
    </source>
</evidence>
<feature type="active site" evidence="11">
    <location>
        <position position="63"/>
    </location>
</feature>
<dbReference type="OrthoDB" id="308440at2759"/>
<dbReference type="InterPro" id="IPR036286">
    <property type="entry name" value="LexA/Signal_pep-like_sf"/>
</dbReference>
<keyword evidence="5" id="KW-0812">Transmembrane</keyword>
<evidence type="ECO:0000256" key="10">
    <source>
        <dbReference type="ARBA" id="ARBA00023136"/>
    </source>
</evidence>
<name>A0A8H5I1Y2_9AGAR</name>
<evidence type="ECO:0000256" key="8">
    <source>
        <dbReference type="ARBA" id="ARBA00022989"/>
    </source>
</evidence>
<evidence type="ECO:0000256" key="4">
    <source>
        <dbReference type="ARBA" id="ARBA00022670"/>
    </source>
</evidence>
<gene>
    <name evidence="13" type="ORF">D9757_000133</name>
</gene>
<evidence type="ECO:0000256" key="3">
    <source>
        <dbReference type="ARBA" id="ARBA00013650"/>
    </source>
</evidence>
<feature type="active site" evidence="11">
    <location>
        <position position="112"/>
    </location>
</feature>
<keyword evidence="4" id="KW-0645">Protease</keyword>
<dbReference type="GO" id="GO:0006627">
    <property type="term" value="P:protein processing involved in protein targeting to mitochondrion"/>
    <property type="evidence" value="ECO:0007669"/>
    <property type="project" value="InterPro"/>
</dbReference>